<comment type="caution">
    <text evidence="12">The sequence shown here is derived from an EMBL/GenBank/DDBJ whole genome shotgun (WGS) entry which is preliminary data.</text>
</comment>
<evidence type="ECO:0000256" key="1">
    <source>
        <dbReference type="ARBA" id="ARBA00004651"/>
    </source>
</evidence>
<dbReference type="PANTHER" id="PTHR11040:SF211">
    <property type="entry name" value="ZINC TRANSPORTER ZIP11"/>
    <property type="match status" value="1"/>
</dbReference>
<sequence>MLQGYGPVMQAFLGTLFTWGLTAAGAALVIFIKGTKRKLLDTSLGFAAGVMTAASYWSLLAPAIEMAEESKIYGANGEYAFAPVAIGFTLGAVFVYGADLLITKLSVHSHNVMLALNSSTIRKEESKRNSRLSTIVDTTTIDFQEGSAHTTFRRRGRLKHTNEDDTIVDSQTYEEASNIEEIQHGQWKRIMLLVIAITMHNIPEGLAVGVGFGAVGSSASATFESARLVVNRGFR</sequence>
<evidence type="ECO:0000256" key="11">
    <source>
        <dbReference type="SAM" id="Phobius"/>
    </source>
</evidence>
<dbReference type="GO" id="GO:0005385">
    <property type="term" value="F:zinc ion transmembrane transporter activity"/>
    <property type="evidence" value="ECO:0007669"/>
    <property type="project" value="TreeGrafter"/>
</dbReference>
<name>A0AAW1IXZ6_POPJA</name>
<accession>A0AAW1IXZ6</accession>
<evidence type="ECO:0000256" key="8">
    <source>
        <dbReference type="ARBA" id="ARBA00040593"/>
    </source>
</evidence>
<dbReference type="InterPro" id="IPR003689">
    <property type="entry name" value="ZIP"/>
</dbReference>
<evidence type="ECO:0000313" key="12">
    <source>
        <dbReference type="EMBL" id="KAK9694922.1"/>
    </source>
</evidence>
<reference evidence="12 13" key="1">
    <citation type="journal article" date="2024" name="BMC Genomics">
        <title>De novo assembly and annotation of Popillia japonica's genome with initial clues to its potential as an invasive pest.</title>
        <authorList>
            <person name="Cucini C."/>
            <person name="Boschi S."/>
            <person name="Funari R."/>
            <person name="Cardaioli E."/>
            <person name="Iannotti N."/>
            <person name="Marturano G."/>
            <person name="Paoli F."/>
            <person name="Bruttini M."/>
            <person name="Carapelli A."/>
            <person name="Frati F."/>
            <person name="Nardi F."/>
        </authorList>
    </citation>
    <scope>NUCLEOTIDE SEQUENCE [LARGE SCALE GENOMIC DNA]</scope>
    <source>
        <strain evidence="12">DMR45628</strain>
    </source>
</reference>
<evidence type="ECO:0000256" key="7">
    <source>
        <dbReference type="ARBA" id="ARBA00023136"/>
    </source>
</evidence>
<feature type="transmembrane region" description="Helical" evidence="11">
    <location>
        <begin position="12"/>
        <end position="32"/>
    </location>
</feature>
<keyword evidence="4 11" id="KW-0812">Transmembrane</keyword>
<evidence type="ECO:0000256" key="4">
    <source>
        <dbReference type="ARBA" id="ARBA00022692"/>
    </source>
</evidence>
<dbReference type="AlphaFoldDB" id="A0AAW1IXZ6"/>
<proteinExistence type="inferred from homology"/>
<gene>
    <name evidence="12" type="ORF">QE152_g33203</name>
</gene>
<evidence type="ECO:0000256" key="6">
    <source>
        <dbReference type="ARBA" id="ARBA00022989"/>
    </source>
</evidence>
<comment type="subcellular location">
    <subcellularLocation>
        <location evidence="1">Cell membrane</location>
        <topology evidence="1">Multi-pass membrane protein</topology>
    </subcellularLocation>
</comment>
<keyword evidence="3" id="KW-1003">Cell membrane</keyword>
<dbReference type="GO" id="GO:0005886">
    <property type="term" value="C:plasma membrane"/>
    <property type="evidence" value="ECO:0007669"/>
    <property type="project" value="UniProtKB-SubCell"/>
</dbReference>
<dbReference type="Proteomes" id="UP001458880">
    <property type="component" value="Unassembled WGS sequence"/>
</dbReference>
<dbReference type="EMBL" id="JASPKY010000498">
    <property type="protein sequence ID" value="KAK9694922.1"/>
    <property type="molecule type" value="Genomic_DNA"/>
</dbReference>
<evidence type="ECO:0000256" key="10">
    <source>
        <dbReference type="ARBA" id="ARBA00042973"/>
    </source>
</evidence>
<keyword evidence="13" id="KW-1185">Reference proteome</keyword>
<dbReference type="PANTHER" id="PTHR11040">
    <property type="entry name" value="ZINC/IRON TRANSPORTER"/>
    <property type="match status" value="1"/>
</dbReference>
<protein>
    <recommendedName>
        <fullName evidence="8">Zinc transporter ZIP11</fullName>
    </recommendedName>
    <alternativeName>
        <fullName evidence="9">Solute carrier family 39 member 11</fullName>
    </alternativeName>
    <alternativeName>
        <fullName evidence="10">Zrt- and Irt-like protein 11</fullName>
    </alternativeName>
</protein>
<feature type="transmembrane region" description="Helical" evidence="11">
    <location>
        <begin position="79"/>
        <end position="102"/>
    </location>
</feature>
<evidence type="ECO:0000256" key="2">
    <source>
        <dbReference type="ARBA" id="ARBA00006939"/>
    </source>
</evidence>
<evidence type="ECO:0000256" key="5">
    <source>
        <dbReference type="ARBA" id="ARBA00022833"/>
    </source>
</evidence>
<evidence type="ECO:0000313" key="13">
    <source>
        <dbReference type="Proteomes" id="UP001458880"/>
    </source>
</evidence>
<evidence type="ECO:0000256" key="9">
    <source>
        <dbReference type="ARBA" id="ARBA00042540"/>
    </source>
</evidence>
<evidence type="ECO:0000256" key="3">
    <source>
        <dbReference type="ARBA" id="ARBA00022475"/>
    </source>
</evidence>
<feature type="transmembrane region" description="Helical" evidence="11">
    <location>
        <begin position="39"/>
        <end position="59"/>
    </location>
</feature>
<keyword evidence="7 11" id="KW-0472">Membrane</keyword>
<keyword evidence="5" id="KW-0862">Zinc</keyword>
<dbReference type="Pfam" id="PF02535">
    <property type="entry name" value="Zip"/>
    <property type="match status" value="1"/>
</dbReference>
<comment type="similarity">
    <text evidence="2">Belongs to the ZIP transporter (TC 2.A.5) family.</text>
</comment>
<organism evidence="12 13">
    <name type="scientific">Popillia japonica</name>
    <name type="common">Japanese beetle</name>
    <dbReference type="NCBI Taxonomy" id="7064"/>
    <lineage>
        <taxon>Eukaryota</taxon>
        <taxon>Metazoa</taxon>
        <taxon>Ecdysozoa</taxon>
        <taxon>Arthropoda</taxon>
        <taxon>Hexapoda</taxon>
        <taxon>Insecta</taxon>
        <taxon>Pterygota</taxon>
        <taxon>Neoptera</taxon>
        <taxon>Endopterygota</taxon>
        <taxon>Coleoptera</taxon>
        <taxon>Polyphaga</taxon>
        <taxon>Scarabaeiformia</taxon>
        <taxon>Scarabaeidae</taxon>
        <taxon>Rutelinae</taxon>
        <taxon>Popillia</taxon>
    </lineage>
</organism>
<keyword evidence="6 11" id="KW-1133">Transmembrane helix</keyword>